<dbReference type="InterPro" id="IPR001792">
    <property type="entry name" value="Acylphosphatase-like_dom"/>
</dbReference>
<keyword evidence="5" id="KW-1185">Reference proteome</keyword>
<sequence>MIKRQYFLVHGIVQGVGFRFFTRGRASDHGLTGWCRNTPDDKVEGEVQGQEESIAGFLININRGPRLSRVNKVETEEREIIEDEKHFEIRH</sequence>
<dbReference type="InterPro" id="IPR020456">
    <property type="entry name" value="Acylphosphatase"/>
</dbReference>
<dbReference type="Gene3D" id="3.30.70.100">
    <property type="match status" value="1"/>
</dbReference>
<dbReference type="AlphaFoldDB" id="A0A3N2PZB8"/>
<dbReference type="PROSITE" id="PS00150">
    <property type="entry name" value="ACYLPHOSPHATASE_1"/>
    <property type="match status" value="1"/>
</dbReference>
<evidence type="ECO:0000313" key="4">
    <source>
        <dbReference type="EMBL" id="ROT39871.1"/>
    </source>
</evidence>
<dbReference type="RefSeq" id="XP_028467677.1">
    <property type="nucleotide sequence ID" value="XM_028606783.1"/>
</dbReference>
<evidence type="ECO:0000256" key="1">
    <source>
        <dbReference type="PROSITE-ProRule" id="PRU00520"/>
    </source>
</evidence>
<dbReference type="SUPFAM" id="SSF54975">
    <property type="entry name" value="Acylphosphatase/BLUF domain-like"/>
    <property type="match status" value="1"/>
</dbReference>
<organism evidence="4 5">
    <name type="scientific">Sodiomyces alkalinus (strain CBS 110278 / VKM F-3762 / F11)</name>
    <name type="common">Alkaliphilic filamentous fungus</name>
    <dbReference type="NCBI Taxonomy" id="1314773"/>
    <lineage>
        <taxon>Eukaryota</taxon>
        <taxon>Fungi</taxon>
        <taxon>Dikarya</taxon>
        <taxon>Ascomycota</taxon>
        <taxon>Pezizomycotina</taxon>
        <taxon>Sordariomycetes</taxon>
        <taxon>Hypocreomycetidae</taxon>
        <taxon>Glomerellales</taxon>
        <taxon>Plectosphaerellaceae</taxon>
        <taxon>Sodiomyces</taxon>
    </lineage>
</organism>
<dbReference type="PRINTS" id="PR00112">
    <property type="entry name" value="ACYLPHPHTASE"/>
</dbReference>
<dbReference type="GeneID" id="39575261"/>
<evidence type="ECO:0000256" key="2">
    <source>
        <dbReference type="RuleBase" id="RU004168"/>
    </source>
</evidence>
<evidence type="ECO:0000313" key="5">
    <source>
        <dbReference type="Proteomes" id="UP000272025"/>
    </source>
</evidence>
<dbReference type="PANTHER" id="PTHR47268:SF4">
    <property type="entry name" value="ACYLPHOSPHATASE"/>
    <property type="match status" value="1"/>
</dbReference>
<protein>
    <recommendedName>
        <fullName evidence="1">acylphosphatase</fullName>
        <ecNumber evidence="1">3.6.1.7</ecNumber>
    </recommendedName>
</protein>
<feature type="active site" evidence="1">
    <location>
        <position position="37"/>
    </location>
</feature>
<evidence type="ECO:0000259" key="3">
    <source>
        <dbReference type="PROSITE" id="PS51160"/>
    </source>
</evidence>
<feature type="active site" evidence="1">
    <location>
        <position position="19"/>
    </location>
</feature>
<dbReference type="InterPro" id="IPR036046">
    <property type="entry name" value="Acylphosphatase-like_dom_sf"/>
</dbReference>
<dbReference type="EMBL" id="ML119053">
    <property type="protein sequence ID" value="ROT39871.1"/>
    <property type="molecule type" value="Genomic_DNA"/>
</dbReference>
<proteinExistence type="inferred from homology"/>
<dbReference type="Proteomes" id="UP000272025">
    <property type="component" value="Unassembled WGS sequence"/>
</dbReference>
<name>A0A3N2PZB8_SODAK</name>
<dbReference type="PANTHER" id="PTHR47268">
    <property type="entry name" value="ACYLPHOSPHATASE"/>
    <property type="match status" value="1"/>
</dbReference>
<dbReference type="OrthoDB" id="7961613at2759"/>
<dbReference type="InterPro" id="IPR017968">
    <property type="entry name" value="Acylphosphatase_CS"/>
</dbReference>
<keyword evidence="1" id="KW-0378">Hydrolase</keyword>
<dbReference type="PROSITE" id="PS51160">
    <property type="entry name" value="ACYLPHOSPHATASE_3"/>
    <property type="match status" value="1"/>
</dbReference>
<reference evidence="4 5" key="1">
    <citation type="journal article" date="2018" name="Mol. Ecol.">
        <title>The obligate alkalophilic soda-lake fungus Sodiomyces alkalinus has shifted to a protein diet.</title>
        <authorList>
            <person name="Grum-Grzhimaylo A.A."/>
            <person name="Falkoski D.L."/>
            <person name="van den Heuvel J."/>
            <person name="Valero-Jimenez C.A."/>
            <person name="Min B."/>
            <person name="Choi I.G."/>
            <person name="Lipzen A."/>
            <person name="Daum C.G."/>
            <person name="Aanen D.K."/>
            <person name="Tsang A."/>
            <person name="Henrissat B."/>
            <person name="Bilanenko E.N."/>
            <person name="de Vries R.P."/>
            <person name="van Kan J.A.L."/>
            <person name="Grigoriev I.V."/>
            <person name="Debets A.J.M."/>
        </authorList>
    </citation>
    <scope>NUCLEOTIDE SEQUENCE [LARGE SCALE GENOMIC DNA]</scope>
    <source>
        <strain evidence="4 5">F11</strain>
    </source>
</reference>
<dbReference type="GO" id="GO:0003998">
    <property type="term" value="F:acylphosphatase activity"/>
    <property type="evidence" value="ECO:0007669"/>
    <property type="project" value="UniProtKB-EC"/>
</dbReference>
<accession>A0A3N2PZB8</accession>
<dbReference type="EC" id="3.6.1.7" evidence="1"/>
<dbReference type="Pfam" id="PF00708">
    <property type="entry name" value="Acylphosphatase"/>
    <property type="match status" value="1"/>
</dbReference>
<feature type="domain" description="Acylphosphatase-like" evidence="3">
    <location>
        <begin position="4"/>
        <end position="91"/>
    </location>
</feature>
<comment type="catalytic activity">
    <reaction evidence="1">
        <text>an acyl phosphate + H2O = a carboxylate + phosphate + H(+)</text>
        <dbReference type="Rhea" id="RHEA:14965"/>
        <dbReference type="ChEBI" id="CHEBI:15377"/>
        <dbReference type="ChEBI" id="CHEBI:15378"/>
        <dbReference type="ChEBI" id="CHEBI:29067"/>
        <dbReference type="ChEBI" id="CHEBI:43474"/>
        <dbReference type="ChEBI" id="CHEBI:59918"/>
        <dbReference type="EC" id="3.6.1.7"/>
    </reaction>
</comment>
<gene>
    <name evidence="4" type="ORF">SODALDRAFT_140264</name>
</gene>
<comment type="similarity">
    <text evidence="2">Belongs to the acylphosphatase family.</text>
</comment>